<evidence type="ECO:0000313" key="2">
    <source>
        <dbReference type="Proteomes" id="UP000195991"/>
    </source>
</evidence>
<protein>
    <submittedName>
        <fullName evidence="1">Uncharacterized protein</fullName>
    </submittedName>
</protein>
<evidence type="ECO:0000313" key="1">
    <source>
        <dbReference type="EMBL" id="SCC33614.1"/>
    </source>
</evidence>
<sequence>MSVSVFDELQLSAQEIQGFFL</sequence>
<dbReference type="AlphaFoldDB" id="A0A1C4DQD4"/>
<proteinExistence type="predicted"/>
<name>A0A1C4DQD4_BACTU</name>
<dbReference type="EMBL" id="FMBI01000029">
    <property type="protein sequence ID" value="SCC33614.1"/>
    <property type="molecule type" value="Genomic_DNA"/>
</dbReference>
<organism evidence="1 2">
    <name type="scientific">Bacillus thuringiensis</name>
    <dbReference type="NCBI Taxonomy" id="1428"/>
    <lineage>
        <taxon>Bacteria</taxon>
        <taxon>Bacillati</taxon>
        <taxon>Bacillota</taxon>
        <taxon>Bacilli</taxon>
        <taxon>Bacillales</taxon>
        <taxon>Bacillaceae</taxon>
        <taxon>Bacillus</taxon>
        <taxon>Bacillus cereus group</taxon>
    </lineage>
</organism>
<gene>
    <name evidence="1" type="ORF">BTT61001_02563</name>
</gene>
<reference evidence="1 2" key="1">
    <citation type="submission" date="2016-08" db="EMBL/GenBank/DDBJ databases">
        <authorList>
            <person name="Seilhamer J.J."/>
        </authorList>
    </citation>
    <scope>NUCLEOTIDE SEQUENCE [LARGE SCALE GENOMIC DNA]</scope>
    <source>
        <strain evidence="1 2">IEBC_T61001</strain>
    </source>
</reference>
<accession>A0A1C4DQD4</accession>
<dbReference type="Proteomes" id="UP000195991">
    <property type="component" value="Unassembled WGS sequence"/>
</dbReference>